<dbReference type="EMBL" id="JAUQSX010000013">
    <property type="protein sequence ID" value="MDO7848952.1"/>
    <property type="molecule type" value="Genomic_DNA"/>
</dbReference>
<dbReference type="PROSITE" id="PS51257">
    <property type="entry name" value="PROKAR_LIPOPROTEIN"/>
    <property type="match status" value="1"/>
</dbReference>
<evidence type="ECO:0000313" key="3">
    <source>
        <dbReference type="Proteomes" id="UP001167796"/>
    </source>
</evidence>
<name>A0ABT9AGF1_9BACT</name>
<dbReference type="InterPro" id="IPR025366">
    <property type="entry name" value="DUF4270"/>
</dbReference>
<gene>
    <name evidence="2" type="ORF">Q5H92_21480</name>
</gene>
<evidence type="ECO:0000256" key="1">
    <source>
        <dbReference type="SAM" id="SignalP"/>
    </source>
</evidence>
<dbReference type="Pfam" id="PF14092">
    <property type="entry name" value="DUF4270"/>
    <property type="match status" value="1"/>
</dbReference>
<reference evidence="2" key="1">
    <citation type="submission" date="2023-07" db="EMBL/GenBank/DDBJ databases">
        <authorList>
            <person name="Kim M.K."/>
        </authorList>
    </citation>
    <scope>NUCLEOTIDE SEQUENCE</scope>
    <source>
        <strain evidence="2">M29</strain>
    </source>
</reference>
<feature type="signal peptide" evidence="1">
    <location>
        <begin position="1"/>
        <end position="21"/>
    </location>
</feature>
<dbReference type="RefSeq" id="WP_305013619.1">
    <property type="nucleotide sequence ID" value="NZ_JAUQSX010000013.1"/>
</dbReference>
<feature type="chain" id="PRO_5047257113" evidence="1">
    <location>
        <begin position="22"/>
        <end position="517"/>
    </location>
</feature>
<proteinExistence type="predicted"/>
<keyword evidence="3" id="KW-1185">Reference proteome</keyword>
<accession>A0ABT9AGF1</accession>
<dbReference type="Proteomes" id="UP001167796">
    <property type="component" value="Unassembled WGS sequence"/>
</dbReference>
<evidence type="ECO:0000313" key="2">
    <source>
        <dbReference type="EMBL" id="MDO7848952.1"/>
    </source>
</evidence>
<keyword evidence="1" id="KW-0732">Signal</keyword>
<sequence length="517" mass="54542">MNWLTSRCAPLVAVAAVAVLAGCDKGTDLNVDLPETTAVNTSYKDIPLEVATVRLSPVQTLKADHFMVGRLADNVAGTTVAGTYSNVVDAGGINTIITATGGIPTDSLPSLYTTTRLDSVVLVAGFDRVYGSTSAPVSFDVFKLAAPLDERQAGYDSSTPAALDLTPQGRLGQNLTSRLDRTQTQVVTAAVAATATTTGTPAVTTTVPDPTVRLVLQRTAAPASGTRPPVSAVPSQFATDLFAQLKAPGFSQAKLDAALKGIAILPNVNHTGSLVSFSKGYKSRIVVYYHAADTLKRVYSIYFGPAYSGLGLPSSRDPRYYTTVDNTLPNPLAALATRSGAVSAAALSGTSYAQEGTGLATRVTLQGRVTLKSLTQSTDTSGVVINRAELIVPIKPYTNVLYTNPSQLYALEVDANNAVLQRTINYLPVDRVVQADGQSPVGTGYPATGLLTNAAAQSYYTIPVTSYLQNYLYNDPAANPKYLVLTPSIRSSGTLSLNRAALDATNIRLRVYYSRKR</sequence>
<comment type="caution">
    <text evidence="2">The sequence shown here is derived from an EMBL/GenBank/DDBJ whole genome shotgun (WGS) entry which is preliminary data.</text>
</comment>
<organism evidence="2 3">
    <name type="scientific">Hymenobacter mellowenesis</name>
    <dbReference type="NCBI Taxonomy" id="3063995"/>
    <lineage>
        <taxon>Bacteria</taxon>
        <taxon>Pseudomonadati</taxon>
        <taxon>Bacteroidota</taxon>
        <taxon>Cytophagia</taxon>
        <taxon>Cytophagales</taxon>
        <taxon>Hymenobacteraceae</taxon>
        <taxon>Hymenobacter</taxon>
    </lineage>
</organism>
<protein>
    <submittedName>
        <fullName evidence="2">DUF4270 family protein</fullName>
    </submittedName>
</protein>